<sequence length="398" mass="43850">MAAALGMSLDAQLDSLDIYCLGAARGKMPGYSGHVPGMRNHVIGRRYAEATCRAGECAEVLREGKNPSDLVGSLDDRPQGRHFLYAQMAKSAPDGIPRLVDPHFGKRKPLLNGAATGEVDYRLVPKVIGGLGDHTMKTVKSVSISQLPYANRRFVTRKEYPEEGLAADDAGHAQVPGYTGHQPGAQHLYAKPYGQISSDLKSAAKQPTERAKQFMCYADDRPTGKSLQAFNATRLQIPGYQGFIPGKDNHVYGRTCGDGAKLALEACTLMKQGQDPSHMEQLVDYRPQGRVDLYAERQIKNRHHTAVPLMLHMGKGMMQHSFQERGPDHKLRDKACTDMSTVSQAKHKLVGYTGHIHGEQHMFAKSYGETTRELNGLNASHSVDDDLLYYADTRPHRS</sequence>
<gene>
    <name evidence="1" type="ORF">POBO1169_LOCUS10780</name>
</gene>
<evidence type="ECO:0000313" key="1">
    <source>
        <dbReference type="EMBL" id="CAD8671193.1"/>
    </source>
</evidence>
<accession>A0A7S0WLB7</accession>
<proteinExistence type="predicted"/>
<protein>
    <submittedName>
        <fullName evidence="1">Uncharacterized protein</fullName>
    </submittedName>
</protein>
<dbReference type="PANTHER" id="PTHR22146:SF8">
    <property type="entry name" value="PROTEIN FAM166B"/>
    <property type="match status" value="1"/>
</dbReference>
<name>A0A7S0WLB7_9CHLO</name>
<reference evidence="1" key="1">
    <citation type="submission" date="2021-01" db="EMBL/GenBank/DDBJ databases">
        <authorList>
            <person name="Corre E."/>
            <person name="Pelletier E."/>
            <person name="Niang G."/>
            <person name="Scheremetjew M."/>
            <person name="Finn R."/>
            <person name="Kale V."/>
            <person name="Holt S."/>
            <person name="Cochrane G."/>
            <person name="Meng A."/>
            <person name="Brown T."/>
            <person name="Cohen L."/>
        </authorList>
    </citation>
    <scope>NUCLEOTIDE SEQUENCE</scope>
    <source>
        <strain evidence="1">CCMP722</strain>
    </source>
</reference>
<dbReference type="AlphaFoldDB" id="A0A7S0WLB7"/>
<organism evidence="1">
    <name type="scientific">Pyramimonas obovata</name>
    <dbReference type="NCBI Taxonomy" id="1411642"/>
    <lineage>
        <taxon>Eukaryota</taxon>
        <taxon>Viridiplantae</taxon>
        <taxon>Chlorophyta</taxon>
        <taxon>Pyramimonadophyceae</taxon>
        <taxon>Pyramimonadales</taxon>
        <taxon>Pyramimonadaceae</taxon>
        <taxon>Pyramimonas</taxon>
        <taxon>Pyramimonas incertae sedis</taxon>
    </lineage>
</organism>
<dbReference type="PANTHER" id="PTHR22146">
    <property type="entry name" value="CAT EYE SYNDROME CRITICAL REGION PROTEIN 6"/>
    <property type="match status" value="1"/>
</dbReference>
<dbReference type="EMBL" id="HBFA01021119">
    <property type="protein sequence ID" value="CAD8671193.1"/>
    <property type="molecule type" value="Transcribed_RNA"/>
</dbReference>